<protein>
    <submittedName>
        <fullName evidence="1">Uncharacterized protein</fullName>
    </submittedName>
</protein>
<accession>A0ACD3B557</accession>
<organism evidence="1 2">
    <name type="scientific">Pluteus cervinus</name>
    <dbReference type="NCBI Taxonomy" id="181527"/>
    <lineage>
        <taxon>Eukaryota</taxon>
        <taxon>Fungi</taxon>
        <taxon>Dikarya</taxon>
        <taxon>Basidiomycota</taxon>
        <taxon>Agaricomycotina</taxon>
        <taxon>Agaricomycetes</taxon>
        <taxon>Agaricomycetidae</taxon>
        <taxon>Agaricales</taxon>
        <taxon>Pluteineae</taxon>
        <taxon>Pluteaceae</taxon>
        <taxon>Pluteus</taxon>
    </lineage>
</organism>
<sequence>MATSPPSIPPQADYSDDNVRPSIPPSPDPYPNQIELAVARGIKHPPTVHADFVVKGGKPLVHPNRDPRHPQLYLVSNHHHVDPEHPFLRYILVFIQDTRKKARTAQFKFEESLQVPLGPLKVQYKSGLYILPHGTIIFVRKMGEVDPSKDRAVCWSFTGDKVYGKNLKQGLAQCHEDLIGDASECTLDPPERKNGVYTGGTRFERFGQEGVDKPRVYKFSISNQRQRKMVGPTAGGKVINLDGGAWTPNVEARSRTLKTGTGIAMFSHDQCAPDYLKDTLKKNAELNNVPSIGVADNHCFPGMQVNFAPAIPFEDCKTQGLQGMGDFGSVDGHRDRGDSPAGMTTMVSCSRLPEDYEPGTFFLLYLGVGFVLITSLVCTFLGLYKHGGGPVIAPEGAVKVEPSAYRVILVLYPPASAISAAGVNHIPLSSLPNGDLFKLGAEMTSPFYLDKLKEIVVSNEANYGSDGAPLMTPESHMKFMIGSYLQTCQALSLPLPPAYNVKIDPEIFYSAFKFTNEAGDECQGAAPPQHDPQQQRDEMDAMMESVAEFVPYMRNRDVRQWNRDIADEIDKAPVLRKSKSSAHKGNKAAAVKRKNDLEAGAPNVVKKSGTKRKPITDDSDCGTAHKRSKVGAIESETSSDESEDDWPSTRVQPHRRVFVEVPSLSPSIAAKHKALSNPSKLGYASFPLVTQDFFRMDMSEASNMDVDSGNSSTPLDNPDVIGDPGSSDDDGTRRSSRLQDSDMSVAEDVSLAGHENHGMKEPSHSQPCKDDFIPTEEINMGM</sequence>
<dbReference type="Proteomes" id="UP000308600">
    <property type="component" value="Unassembled WGS sequence"/>
</dbReference>
<keyword evidence="2" id="KW-1185">Reference proteome</keyword>
<gene>
    <name evidence="1" type="ORF">BDN72DRAFT_246738</name>
</gene>
<proteinExistence type="predicted"/>
<name>A0ACD3B557_9AGAR</name>
<reference evidence="1 2" key="1">
    <citation type="journal article" date="2019" name="Nat. Ecol. Evol.">
        <title>Megaphylogeny resolves global patterns of mushroom evolution.</title>
        <authorList>
            <person name="Varga T."/>
            <person name="Krizsan K."/>
            <person name="Foldi C."/>
            <person name="Dima B."/>
            <person name="Sanchez-Garcia M."/>
            <person name="Sanchez-Ramirez S."/>
            <person name="Szollosi G.J."/>
            <person name="Szarkandi J.G."/>
            <person name="Papp V."/>
            <person name="Albert L."/>
            <person name="Andreopoulos W."/>
            <person name="Angelini C."/>
            <person name="Antonin V."/>
            <person name="Barry K.W."/>
            <person name="Bougher N.L."/>
            <person name="Buchanan P."/>
            <person name="Buyck B."/>
            <person name="Bense V."/>
            <person name="Catcheside P."/>
            <person name="Chovatia M."/>
            <person name="Cooper J."/>
            <person name="Damon W."/>
            <person name="Desjardin D."/>
            <person name="Finy P."/>
            <person name="Geml J."/>
            <person name="Haridas S."/>
            <person name="Hughes K."/>
            <person name="Justo A."/>
            <person name="Karasinski D."/>
            <person name="Kautmanova I."/>
            <person name="Kiss B."/>
            <person name="Kocsube S."/>
            <person name="Kotiranta H."/>
            <person name="LaButti K.M."/>
            <person name="Lechner B.E."/>
            <person name="Liimatainen K."/>
            <person name="Lipzen A."/>
            <person name="Lukacs Z."/>
            <person name="Mihaltcheva S."/>
            <person name="Morgado L.N."/>
            <person name="Niskanen T."/>
            <person name="Noordeloos M.E."/>
            <person name="Ohm R.A."/>
            <person name="Ortiz-Santana B."/>
            <person name="Ovrebo C."/>
            <person name="Racz N."/>
            <person name="Riley R."/>
            <person name="Savchenko A."/>
            <person name="Shiryaev A."/>
            <person name="Soop K."/>
            <person name="Spirin V."/>
            <person name="Szebenyi C."/>
            <person name="Tomsovsky M."/>
            <person name="Tulloss R.E."/>
            <person name="Uehling J."/>
            <person name="Grigoriev I.V."/>
            <person name="Vagvolgyi C."/>
            <person name="Papp T."/>
            <person name="Martin F.M."/>
            <person name="Miettinen O."/>
            <person name="Hibbett D.S."/>
            <person name="Nagy L.G."/>
        </authorList>
    </citation>
    <scope>NUCLEOTIDE SEQUENCE [LARGE SCALE GENOMIC DNA]</scope>
    <source>
        <strain evidence="1 2">NL-1719</strain>
    </source>
</reference>
<evidence type="ECO:0000313" key="1">
    <source>
        <dbReference type="EMBL" id="TFK73104.1"/>
    </source>
</evidence>
<evidence type="ECO:0000313" key="2">
    <source>
        <dbReference type="Proteomes" id="UP000308600"/>
    </source>
</evidence>
<dbReference type="EMBL" id="ML208278">
    <property type="protein sequence ID" value="TFK73104.1"/>
    <property type="molecule type" value="Genomic_DNA"/>
</dbReference>